<dbReference type="PROSITE" id="PS51007">
    <property type="entry name" value="CYTC"/>
    <property type="match status" value="2"/>
</dbReference>
<feature type="region of interest" description="Disordered" evidence="8">
    <location>
        <begin position="29"/>
        <end position="53"/>
    </location>
</feature>
<dbReference type="Gene3D" id="1.10.760.10">
    <property type="entry name" value="Cytochrome c-like domain"/>
    <property type="match status" value="2"/>
</dbReference>
<dbReference type="GO" id="GO:0046872">
    <property type="term" value="F:metal ion binding"/>
    <property type="evidence" value="ECO:0007669"/>
    <property type="project" value="UniProtKB-KW"/>
</dbReference>
<evidence type="ECO:0000256" key="6">
    <source>
        <dbReference type="ARBA" id="ARBA00023004"/>
    </source>
</evidence>
<keyword evidence="3 7" id="KW-0479">Metal-binding</keyword>
<evidence type="ECO:0000259" key="9">
    <source>
        <dbReference type="PROSITE" id="PS51007"/>
    </source>
</evidence>
<dbReference type="GO" id="GO:0020037">
    <property type="term" value="F:heme binding"/>
    <property type="evidence" value="ECO:0007669"/>
    <property type="project" value="InterPro"/>
</dbReference>
<dbReference type="PANTHER" id="PTHR30600">
    <property type="entry name" value="CYTOCHROME C PEROXIDASE-RELATED"/>
    <property type="match status" value="1"/>
</dbReference>
<keyword evidence="2 7" id="KW-0349">Heme</keyword>
<dbReference type="Pfam" id="PF03150">
    <property type="entry name" value="CCP_MauG"/>
    <property type="match status" value="1"/>
</dbReference>
<feature type="compositionally biased region" description="Pro residues" evidence="8">
    <location>
        <begin position="41"/>
        <end position="51"/>
    </location>
</feature>
<keyword evidence="5" id="KW-0560">Oxidoreductase</keyword>
<keyword evidence="10" id="KW-0575">Peroxidase</keyword>
<evidence type="ECO:0000313" key="11">
    <source>
        <dbReference type="Proteomes" id="UP000030377"/>
    </source>
</evidence>
<protein>
    <submittedName>
        <fullName evidence="10">Cytochrome C peroxidase</fullName>
    </submittedName>
</protein>
<keyword evidence="6 7" id="KW-0408">Iron</keyword>
<evidence type="ECO:0000313" key="10">
    <source>
        <dbReference type="EMBL" id="KGT78638.1"/>
    </source>
</evidence>
<comment type="subcellular location">
    <subcellularLocation>
        <location evidence="1">Cell envelope</location>
    </subcellularLocation>
</comment>
<dbReference type="InterPro" id="IPR004852">
    <property type="entry name" value="Di-haem_cyt_c_peroxidsae"/>
</dbReference>
<proteinExistence type="predicted"/>
<name>A0A0A3YYC3_BRAJP</name>
<evidence type="ECO:0000256" key="5">
    <source>
        <dbReference type="ARBA" id="ARBA00023002"/>
    </source>
</evidence>
<evidence type="ECO:0000256" key="1">
    <source>
        <dbReference type="ARBA" id="ARBA00004196"/>
    </source>
</evidence>
<organism evidence="10 11">
    <name type="scientific">Bradyrhizobium japonicum</name>
    <dbReference type="NCBI Taxonomy" id="375"/>
    <lineage>
        <taxon>Bacteria</taxon>
        <taxon>Pseudomonadati</taxon>
        <taxon>Pseudomonadota</taxon>
        <taxon>Alphaproteobacteria</taxon>
        <taxon>Hyphomicrobiales</taxon>
        <taxon>Nitrobacteraceae</taxon>
        <taxon>Bradyrhizobium</taxon>
    </lineage>
</organism>
<feature type="domain" description="Cytochrome c" evidence="9">
    <location>
        <begin position="231"/>
        <end position="391"/>
    </location>
</feature>
<dbReference type="InterPro" id="IPR009056">
    <property type="entry name" value="Cyt_c-like_dom"/>
</dbReference>
<dbReference type="InterPro" id="IPR036909">
    <property type="entry name" value="Cyt_c-like_dom_sf"/>
</dbReference>
<evidence type="ECO:0000256" key="7">
    <source>
        <dbReference type="PROSITE-ProRule" id="PRU00433"/>
    </source>
</evidence>
<dbReference type="PANTHER" id="PTHR30600:SF10">
    <property type="entry name" value="BLL6722 PROTEIN"/>
    <property type="match status" value="1"/>
</dbReference>
<dbReference type="Proteomes" id="UP000030377">
    <property type="component" value="Unassembled WGS sequence"/>
</dbReference>
<dbReference type="GO" id="GO:0004130">
    <property type="term" value="F:cytochrome-c peroxidase activity"/>
    <property type="evidence" value="ECO:0007669"/>
    <property type="project" value="TreeGrafter"/>
</dbReference>
<evidence type="ECO:0000256" key="4">
    <source>
        <dbReference type="ARBA" id="ARBA00022729"/>
    </source>
</evidence>
<dbReference type="GO" id="GO:0030313">
    <property type="term" value="C:cell envelope"/>
    <property type="evidence" value="ECO:0007669"/>
    <property type="project" value="UniProtKB-SubCell"/>
</dbReference>
<reference evidence="10 11" key="1">
    <citation type="submission" date="2014-09" db="EMBL/GenBank/DDBJ databases">
        <title>Draft genome of Bradyrhizobium japonicum Is-34.</title>
        <authorList>
            <person name="Tsurumaru H."/>
            <person name="Yamakawa T."/>
            <person name="Hashimoto S."/>
            <person name="Okizaki K."/>
            <person name="Kanesaki Y."/>
            <person name="Yoshikawa H."/>
            <person name="Yajima S."/>
        </authorList>
    </citation>
    <scope>NUCLEOTIDE SEQUENCE [LARGE SCALE GENOMIC DNA]</scope>
    <source>
        <strain evidence="10 11">Is-34</strain>
    </source>
</reference>
<dbReference type="SUPFAM" id="SSF46626">
    <property type="entry name" value="Cytochrome c"/>
    <property type="match status" value="2"/>
</dbReference>
<evidence type="ECO:0000256" key="3">
    <source>
        <dbReference type="ARBA" id="ARBA00022723"/>
    </source>
</evidence>
<dbReference type="AlphaFoldDB" id="A0A0A3YYC3"/>
<evidence type="ECO:0000256" key="2">
    <source>
        <dbReference type="ARBA" id="ARBA00022617"/>
    </source>
</evidence>
<feature type="domain" description="Cytochrome c" evidence="9">
    <location>
        <begin position="79"/>
        <end position="211"/>
    </location>
</feature>
<dbReference type="EMBL" id="JRPN01000014">
    <property type="protein sequence ID" value="KGT78638.1"/>
    <property type="molecule type" value="Genomic_DNA"/>
</dbReference>
<evidence type="ECO:0000256" key="8">
    <source>
        <dbReference type="SAM" id="MobiDB-lite"/>
    </source>
</evidence>
<dbReference type="InterPro" id="IPR051395">
    <property type="entry name" value="Cytochrome_c_Peroxidase/MauG"/>
</dbReference>
<dbReference type="GO" id="GO:0009055">
    <property type="term" value="F:electron transfer activity"/>
    <property type="evidence" value="ECO:0007669"/>
    <property type="project" value="InterPro"/>
</dbReference>
<comment type="caution">
    <text evidence="10">The sequence shown here is derived from an EMBL/GenBank/DDBJ whole genome shotgun (WGS) entry which is preliminary data.</text>
</comment>
<accession>A0A0A3YYC3</accession>
<gene>
    <name evidence="10" type="ORF">MA20_14630</name>
</gene>
<feature type="region of interest" description="Disordered" evidence="8">
    <location>
        <begin position="409"/>
        <end position="435"/>
    </location>
</feature>
<sequence>MMRATSLVVLLLLSYIFAVVAPRAQEKDAGVGAPPALAPGQAPPLPKPGPLAQPRSSIQVGFPTVLTEYVISPSTLRPARVALGQKLFFEPRLSGDGTVSCATCHDPARAFTDGRPLAVGIHGRVGQRNAPTVLNALYNKTQFWDGRVNTLEQQAALPITNPFEMGSASIGDALSRIAGDKDYQAQFMQAFGRDVNEQDMLSAIAAYERTLASFDSPFDHFIAGDVNAISDSARRGWDLFNAKARCHLCHALTDNQPDAALFLDSDFHNVGIGILRHHVVPLAQQAERELAQGHVAGIDTAAITSEMSVLGRFLVTRKQDDIASFKTPGLRNVLVTGPYFHDGSMQTLWDVMDHYNKGDGIANPWLDKDMQPLALTEPEIDDLVAFLASLTSAQYKVTGDQEYARQLALSKVNRPQRDTARAFGPKPKQPEPPPL</sequence>
<keyword evidence="4" id="KW-0732">Signal</keyword>